<dbReference type="Pfam" id="PF24568">
    <property type="entry name" value="CC_PcsB"/>
    <property type="match status" value="1"/>
</dbReference>
<dbReference type="OrthoDB" id="9805070at2"/>
<dbReference type="InterPro" id="IPR011055">
    <property type="entry name" value="Dup_hybrid_motif"/>
</dbReference>
<evidence type="ECO:0000313" key="6">
    <source>
        <dbReference type="EMBL" id="RQW74859.1"/>
    </source>
</evidence>
<organism evidence="6 7">
    <name type="scientific">Lysinibacillus composti</name>
    <dbReference type="NCBI Taxonomy" id="720633"/>
    <lineage>
        <taxon>Bacteria</taxon>
        <taxon>Bacillati</taxon>
        <taxon>Bacillota</taxon>
        <taxon>Bacilli</taxon>
        <taxon>Bacillales</taxon>
        <taxon>Bacillaceae</taxon>
        <taxon>Lysinibacillus</taxon>
    </lineage>
</organism>
<evidence type="ECO:0000259" key="4">
    <source>
        <dbReference type="Pfam" id="PF01551"/>
    </source>
</evidence>
<evidence type="ECO:0000256" key="1">
    <source>
        <dbReference type="ARBA" id="ARBA00022729"/>
    </source>
</evidence>
<dbReference type="GO" id="GO:0004222">
    <property type="term" value="F:metalloendopeptidase activity"/>
    <property type="evidence" value="ECO:0007669"/>
    <property type="project" value="TreeGrafter"/>
</dbReference>
<dbReference type="RefSeq" id="WP_124764283.1">
    <property type="nucleotide sequence ID" value="NZ_JAFBDY010000006.1"/>
</dbReference>
<dbReference type="CDD" id="cd12797">
    <property type="entry name" value="M23_peptidase"/>
    <property type="match status" value="1"/>
</dbReference>
<evidence type="ECO:0000313" key="7">
    <source>
        <dbReference type="Proteomes" id="UP000274033"/>
    </source>
</evidence>
<feature type="signal peptide" evidence="3">
    <location>
        <begin position="1"/>
        <end position="29"/>
    </location>
</feature>
<evidence type="ECO:0000259" key="5">
    <source>
        <dbReference type="Pfam" id="PF24568"/>
    </source>
</evidence>
<name>A0A3N9UF75_9BACI</name>
<dbReference type="Proteomes" id="UP000274033">
    <property type="component" value="Unassembled WGS sequence"/>
</dbReference>
<feature type="domain" description="Peptidoglycan hydrolase PcsB coiled-coil" evidence="5">
    <location>
        <begin position="109"/>
        <end position="181"/>
    </location>
</feature>
<dbReference type="Gene3D" id="6.10.250.3150">
    <property type="match status" value="1"/>
</dbReference>
<proteinExistence type="predicted"/>
<dbReference type="Pfam" id="PF01551">
    <property type="entry name" value="Peptidase_M23"/>
    <property type="match status" value="1"/>
</dbReference>
<gene>
    <name evidence="6" type="ORF">EBB45_09690</name>
</gene>
<dbReference type="InterPro" id="IPR057309">
    <property type="entry name" value="PcsB_CC"/>
</dbReference>
<dbReference type="PANTHER" id="PTHR21666">
    <property type="entry name" value="PEPTIDASE-RELATED"/>
    <property type="match status" value="1"/>
</dbReference>
<dbReference type="InterPro" id="IPR016047">
    <property type="entry name" value="M23ase_b-sheet_dom"/>
</dbReference>
<feature type="coiled-coil region" evidence="2">
    <location>
        <begin position="169"/>
        <end position="266"/>
    </location>
</feature>
<feature type="chain" id="PRO_5018230891" evidence="3">
    <location>
        <begin position="30"/>
        <end position="421"/>
    </location>
</feature>
<comment type="caution">
    <text evidence="6">The sequence shown here is derived from an EMBL/GenBank/DDBJ whole genome shotgun (WGS) entry which is preliminary data.</text>
</comment>
<evidence type="ECO:0000256" key="3">
    <source>
        <dbReference type="SAM" id="SignalP"/>
    </source>
</evidence>
<feature type="domain" description="M23ase beta-sheet core" evidence="4">
    <location>
        <begin position="311"/>
        <end position="402"/>
    </location>
</feature>
<accession>A0A3N9UF75</accession>
<dbReference type="Gene3D" id="2.70.70.10">
    <property type="entry name" value="Glucose Permease (Domain IIA)"/>
    <property type="match status" value="1"/>
</dbReference>
<evidence type="ECO:0000256" key="2">
    <source>
        <dbReference type="SAM" id="Coils"/>
    </source>
</evidence>
<dbReference type="AlphaFoldDB" id="A0A3N9UF75"/>
<reference evidence="6 7" key="1">
    <citation type="journal article" date="2013" name="J. Microbiol.">
        <title>Lysinibacillus chungkukjangi sp. nov., isolated from Chungkukjang, Korean fermented soybean food.</title>
        <authorList>
            <person name="Kim S.J."/>
            <person name="Jang Y.H."/>
            <person name="Hamada M."/>
            <person name="Ahn J.H."/>
            <person name="Weon H.Y."/>
            <person name="Suzuki K."/>
            <person name="Whang K.S."/>
            <person name="Kwon S.W."/>
        </authorList>
    </citation>
    <scope>NUCLEOTIDE SEQUENCE [LARGE SCALE GENOMIC DNA]</scope>
    <source>
        <strain evidence="6 7">MCCC 1A12701</strain>
    </source>
</reference>
<keyword evidence="2" id="KW-0175">Coiled coil</keyword>
<dbReference type="PANTHER" id="PTHR21666:SF270">
    <property type="entry name" value="MUREIN HYDROLASE ACTIVATOR ENVC"/>
    <property type="match status" value="1"/>
</dbReference>
<sequence>MSNRLSKLVRTGSSVVLLSTLLFGTQASASTLNNLKEEQKQVEQKKSEINKQINEKKNAIQSNQTKQDKLLKQILTLNKKIVSTENNIDEVNTKINKTNKEIEELKSDIKELENKIANREKLIDERLRAVQVSGSISYIDVLLGANSFVDFIDRFSAVSTLMDADREIINEQAEDKFKLEETENKLNEKLASLETNKGKLVSLKTKLNSQKVDKKALITELEAEQAKLEKSKKNLETSYAEMYQISEELTSKITAEQKRIAALARQDEQNKNANYNSGSAALPATSSGTWTAPTYGRFTSNYGYRTFDNSKHLGVDVANSVGTPIVAAADGIVSHAGPLAGFGNLVMITHSINGQTFITLYGHLSSYNVSVGQRVSKGEQIANMGSTGNSTGPHLHFELHIGSWDWRGSTSVNPLRYVPFN</sequence>
<feature type="coiled-coil region" evidence="2">
    <location>
        <begin position="28"/>
        <end position="129"/>
    </location>
</feature>
<protein>
    <submittedName>
        <fullName evidence="6">Peptidase M23</fullName>
    </submittedName>
</protein>
<dbReference type="SUPFAM" id="SSF51261">
    <property type="entry name" value="Duplicated hybrid motif"/>
    <property type="match status" value="1"/>
</dbReference>
<dbReference type="EMBL" id="RRCT01000007">
    <property type="protein sequence ID" value="RQW74859.1"/>
    <property type="molecule type" value="Genomic_DNA"/>
</dbReference>
<dbReference type="InterPro" id="IPR050570">
    <property type="entry name" value="Cell_wall_metabolism_enzyme"/>
</dbReference>
<keyword evidence="7" id="KW-1185">Reference proteome</keyword>
<keyword evidence="1 3" id="KW-0732">Signal</keyword>